<name>A0AB35LIP7_PRORE</name>
<gene>
    <name evidence="2" type="ORF">QDQ51_19360</name>
</gene>
<dbReference type="PROSITE" id="PS50943">
    <property type="entry name" value="HTH_CROC1"/>
    <property type="match status" value="1"/>
</dbReference>
<dbReference type="InterPro" id="IPR001387">
    <property type="entry name" value="Cro/C1-type_HTH"/>
</dbReference>
<dbReference type="Gene3D" id="1.10.260.40">
    <property type="entry name" value="lambda repressor-like DNA-binding domains"/>
    <property type="match status" value="1"/>
</dbReference>
<dbReference type="Pfam" id="PF01381">
    <property type="entry name" value="HTH_3"/>
    <property type="match status" value="1"/>
</dbReference>
<dbReference type="GO" id="GO:0003677">
    <property type="term" value="F:DNA binding"/>
    <property type="evidence" value="ECO:0007669"/>
    <property type="project" value="InterPro"/>
</dbReference>
<dbReference type="AlphaFoldDB" id="A0AB35LIP7"/>
<protein>
    <submittedName>
        <fullName evidence="2">Helix-turn-helix transcriptional regulator</fullName>
    </submittedName>
</protein>
<proteinExistence type="predicted"/>
<evidence type="ECO:0000313" key="3">
    <source>
        <dbReference type="Proteomes" id="UP001162044"/>
    </source>
</evidence>
<comment type="caution">
    <text evidence="2">The sequence shown here is derived from an EMBL/GenBank/DDBJ whole genome shotgun (WGS) entry which is preliminary data.</text>
</comment>
<reference evidence="2" key="2">
    <citation type="submission" date="2023-10" db="EMBL/GenBank/DDBJ databases">
        <title>Analysis of Resistance Genes of Carbapenem-resistant Providencia rettgeri.</title>
        <authorList>
            <person name="Liu M."/>
        </authorList>
    </citation>
    <scope>NUCLEOTIDE SEQUENCE</scope>
    <source>
        <strain evidence="2">QITACRE101</strain>
    </source>
</reference>
<accession>A0AB35LIP7</accession>
<dbReference type="CDD" id="cd00093">
    <property type="entry name" value="HTH_XRE"/>
    <property type="match status" value="1"/>
</dbReference>
<organism evidence="2 3">
    <name type="scientific">Providencia rettgeri</name>
    <dbReference type="NCBI Taxonomy" id="587"/>
    <lineage>
        <taxon>Bacteria</taxon>
        <taxon>Pseudomonadati</taxon>
        <taxon>Pseudomonadota</taxon>
        <taxon>Gammaproteobacteria</taxon>
        <taxon>Enterobacterales</taxon>
        <taxon>Morganellaceae</taxon>
        <taxon>Providencia</taxon>
    </lineage>
</organism>
<dbReference type="InterPro" id="IPR010982">
    <property type="entry name" value="Lambda_DNA-bd_dom_sf"/>
</dbReference>
<dbReference type="SMART" id="SM00530">
    <property type="entry name" value="HTH_XRE"/>
    <property type="match status" value="1"/>
</dbReference>
<dbReference type="EMBL" id="JARVQW010000014">
    <property type="protein sequence ID" value="MDH2307561.1"/>
    <property type="molecule type" value="Genomic_DNA"/>
</dbReference>
<feature type="domain" description="HTH cro/C1-type" evidence="1">
    <location>
        <begin position="14"/>
        <end position="68"/>
    </location>
</feature>
<evidence type="ECO:0000313" key="2">
    <source>
        <dbReference type="EMBL" id="MDH2307561.1"/>
    </source>
</evidence>
<evidence type="ECO:0000259" key="1">
    <source>
        <dbReference type="PROSITE" id="PS50943"/>
    </source>
</evidence>
<reference evidence="2" key="1">
    <citation type="submission" date="2023-04" db="EMBL/GenBank/DDBJ databases">
        <authorList>
            <person name="Li W."/>
        </authorList>
    </citation>
    <scope>NUCLEOTIDE SEQUENCE</scope>
    <source>
        <strain evidence="2">QITACRE101</strain>
    </source>
</reference>
<dbReference type="SUPFAM" id="SSF47413">
    <property type="entry name" value="lambda repressor-like DNA-binding domains"/>
    <property type="match status" value="1"/>
</dbReference>
<dbReference type="Proteomes" id="UP001162044">
    <property type="component" value="Unassembled WGS sequence"/>
</dbReference>
<sequence length="84" mass="9785">MKNNILSNRVGCFLRKARKDKNLTGKDVAKLINVSQQQVSRYETGMTSLTLDQLDQYLIVLDKKWIELFKYMESESIRNKAKTS</sequence>
<dbReference type="RefSeq" id="WP_110593006.1">
    <property type="nucleotide sequence ID" value="NZ_ABEXOC020000039.1"/>
</dbReference>